<feature type="transmembrane region" description="Helical" evidence="2">
    <location>
        <begin position="798"/>
        <end position="816"/>
    </location>
</feature>
<dbReference type="InterPro" id="IPR006621">
    <property type="entry name" value="Nose-resist-to-fluoxetine_N"/>
</dbReference>
<evidence type="ECO:0000313" key="4">
    <source>
        <dbReference type="EMBL" id="MDE51888.1"/>
    </source>
</evidence>
<feature type="transmembrane region" description="Helical" evidence="2">
    <location>
        <begin position="667"/>
        <end position="687"/>
    </location>
</feature>
<evidence type="ECO:0000256" key="2">
    <source>
        <dbReference type="SAM" id="Phobius"/>
    </source>
</evidence>
<feature type="transmembrane region" description="Helical" evidence="2">
    <location>
        <begin position="6"/>
        <end position="27"/>
    </location>
</feature>
<keyword evidence="2" id="KW-0472">Membrane</keyword>
<keyword evidence="2" id="KW-1133">Transmembrane helix</keyword>
<dbReference type="SMART" id="SM00703">
    <property type="entry name" value="NRF"/>
    <property type="match status" value="1"/>
</dbReference>
<dbReference type="AlphaFoldDB" id="A0A6G1SNB1"/>
<dbReference type="PANTHER" id="PTHR11161:SF0">
    <property type="entry name" value="O-ACYLTRANSFERASE LIKE PROTEIN"/>
    <property type="match status" value="1"/>
</dbReference>
<feature type="transmembrane region" description="Helical" evidence="2">
    <location>
        <begin position="836"/>
        <end position="854"/>
    </location>
</feature>
<evidence type="ECO:0000259" key="3">
    <source>
        <dbReference type="SMART" id="SM00703"/>
    </source>
</evidence>
<protein>
    <recommendedName>
        <fullName evidence="3">Nose resistant-to-fluoxetine protein N-terminal domain-containing protein</fullName>
    </recommendedName>
</protein>
<sequence>MIRADKLIQAAPLVVVVLISFAVIAFIKPITETGQSDDHYEHPEGKQRPIALTGQQWHERFTCTGNGSTKAAATPTSRMPLSNVWHSFTNECNRDPNAWRYKYIDELKPSFNYMVKDKTVDERLANLVYTVSLIHFFDPNYFTFNWGDPAKDAENELKVAGPEVDDAKCARELAIMSRLYDDMLDKLAKFKTANETTRAQSTLEERHIRLARVLDSFGRYESGSLDGKILLAGSYDECIGSQLITEDKRQADVEMIKMRFCWAKMDSNRHAHPLLKNRKKFPFEQDKPLWHVAACLPKSCHTKSFHRKETRAIVQRLVNSQLRLPDSIYVHENLQLDSMFCLVDGDSERGRYPISGKLCLLFIAGWTLLCLAATVMNSISRPTSSYSSQETKRDDGEKPTTKDEPKSSRASNNTSLLNCLDLRQSWRDLMSDKQRQANSSAAPLVDLDALNPIRVGFAVFSILSHTAEVIGSISSNAMHLIVQIDTGHFLMGALMSSGVIDGFFVMSGISVTYASLLKLTRQQRNKGAAGRPLNVTTGQQNSGKQALITTTTTSPTSTKTFLSQWFELALNRYLRIIPLHALLFWFRRDVLIHWGEGPLWDPGLNQDTSSGACGQEPWYMPFTFLSAFTPMSRQCLLPSWSFADDIFFALFTPPIIMLLASSKRPKLVIMAMVSLIIATTLASMHHYSTMLPPAVYEWCQMNLQGIGFLFRELNPIYTWPLYRIPAFFVGSLTGYYLFKYEQAAALARQQKQQQQQQQLDKVQSDTKPSLPHKGQPVQATQAASYKWPYWFTGPATQLSYLYFIVHTFLAAAGNDLKGPYPQVVRLFAFNNQTSDRLFWSLASGVLFLQMMTNWCQNSWMRSFSNQAWRTMGKLNFAAIILHWILLIVYTNLVSAPPPFSLLSMFSLGSVIVLASYAIALVIHVVFESPMDKLIKRKLLKF</sequence>
<reference evidence="4" key="1">
    <citation type="submission" date="2018-10" db="EMBL/GenBank/DDBJ databases">
        <title>Transcriptome assembly of Aceria tosichella (Wheat curl mite) Type 2.</title>
        <authorList>
            <person name="Scully E.D."/>
            <person name="Geib S.M."/>
            <person name="Palmer N.A."/>
            <person name="Gupta A.K."/>
            <person name="Sarath G."/>
            <person name="Tatineni S."/>
        </authorList>
    </citation>
    <scope>NUCLEOTIDE SEQUENCE</scope>
    <source>
        <strain evidence="4">LincolnNE</strain>
    </source>
</reference>
<organism evidence="4">
    <name type="scientific">Aceria tosichella</name>
    <name type="common">wheat curl mite</name>
    <dbReference type="NCBI Taxonomy" id="561515"/>
    <lineage>
        <taxon>Eukaryota</taxon>
        <taxon>Metazoa</taxon>
        <taxon>Ecdysozoa</taxon>
        <taxon>Arthropoda</taxon>
        <taxon>Chelicerata</taxon>
        <taxon>Arachnida</taxon>
        <taxon>Acari</taxon>
        <taxon>Acariformes</taxon>
        <taxon>Trombidiformes</taxon>
        <taxon>Prostigmata</taxon>
        <taxon>Eupodina</taxon>
        <taxon>Eriophyoidea</taxon>
        <taxon>Eriophyidae</taxon>
        <taxon>Eriophyinae</taxon>
        <taxon>Aceriini</taxon>
        <taxon>Aceria</taxon>
    </lineage>
</organism>
<keyword evidence="2" id="KW-0812">Transmembrane</keyword>
<proteinExistence type="predicted"/>
<name>A0A6G1SNB1_9ACAR</name>
<feature type="region of interest" description="Disordered" evidence="1">
    <location>
        <begin position="755"/>
        <end position="777"/>
    </location>
</feature>
<feature type="compositionally biased region" description="Basic and acidic residues" evidence="1">
    <location>
        <begin position="390"/>
        <end position="407"/>
    </location>
</feature>
<dbReference type="InterPro" id="IPR052728">
    <property type="entry name" value="O2_lipid_transport_reg"/>
</dbReference>
<dbReference type="EMBL" id="GGYP01007117">
    <property type="protein sequence ID" value="MDE51888.1"/>
    <property type="molecule type" value="Transcribed_RNA"/>
</dbReference>
<gene>
    <name evidence="4" type="ORF">g.14434</name>
</gene>
<feature type="transmembrane region" description="Helical" evidence="2">
    <location>
        <begin position="904"/>
        <end position="926"/>
    </location>
</feature>
<evidence type="ECO:0000256" key="1">
    <source>
        <dbReference type="SAM" id="MobiDB-lite"/>
    </source>
</evidence>
<dbReference type="PANTHER" id="PTHR11161">
    <property type="entry name" value="O-ACYLTRANSFERASE"/>
    <property type="match status" value="1"/>
</dbReference>
<feature type="transmembrane region" description="Helical" evidence="2">
    <location>
        <begin position="719"/>
        <end position="738"/>
    </location>
</feature>
<feature type="region of interest" description="Disordered" evidence="1">
    <location>
        <begin position="381"/>
        <end position="412"/>
    </location>
</feature>
<dbReference type="Pfam" id="PF20146">
    <property type="entry name" value="NRF"/>
    <property type="match status" value="1"/>
</dbReference>
<feature type="domain" description="Nose resistant-to-fluoxetine protein N-terminal" evidence="3">
    <location>
        <begin position="166"/>
        <end position="332"/>
    </location>
</feature>
<feature type="transmembrane region" description="Helical" evidence="2">
    <location>
        <begin position="874"/>
        <end position="892"/>
    </location>
</feature>
<accession>A0A6G1SNB1</accession>